<dbReference type="OrthoDB" id="980020at2"/>
<reference evidence="2 3" key="1">
    <citation type="submission" date="2014-04" db="EMBL/GenBank/DDBJ databases">
        <title>Characterization and application of a salt tolerant electro-active bacterium.</title>
        <authorList>
            <person name="Yang L."/>
            <person name="Wei S."/>
            <person name="Tay Q.X.M."/>
        </authorList>
    </citation>
    <scope>NUCLEOTIDE SEQUENCE [LARGE SCALE GENOMIC DNA]</scope>
    <source>
        <strain evidence="2 3">LY1</strain>
    </source>
</reference>
<keyword evidence="3" id="KW-1185">Reference proteome</keyword>
<name>A0A074L3S4_9BACT</name>
<dbReference type="RefSeq" id="WP_035068846.1">
    <property type="nucleotide sequence ID" value="NZ_JMIH01000004.1"/>
</dbReference>
<organism evidence="2 3">
    <name type="scientific">Anditalea andensis</name>
    <dbReference type="NCBI Taxonomy" id="1048983"/>
    <lineage>
        <taxon>Bacteria</taxon>
        <taxon>Pseudomonadati</taxon>
        <taxon>Bacteroidota</taxon>
        <taxon>Cytophagia</taxon>
        <taxon>Cytophagales</taxon>
        <taxon>Cytophagaceae</taxon>
        <taxon>Anditalea</taxon>
    </lineage>
</organism>
<dbReference type="EMBL" id="JMIH01000004">
    <property type="protein sequence ID" value="KEO75849.1"/>
    <property type="molecule type" value="Genomic_DNA"/>
</dbReference>
<comment type="caution">
    <text evidence="2">The sequence shown here is derived from an EMBL/GenBank/DDBJ whole genome shotgun (WGS) entry which is preliminary data.</text>
</comment>
<proteinExistence type="predicted"/>
<accession>A0A074L3S4</accession>
<evidence type="ECO:0000259" key="1">
    <source>
        <dbReference type="Pfam" id="PF22016"/>
    </source>
</evidence>
<evidence type="ECO:0000313" key="2">
    <source>
        <dbReference type="EMBL" id="KEO75849.1"/>
    </source>
</evidence>
<dbReference type="AlphaFoldDB" id="A0A074L3S4"/>
<gene>
    <name evidence="2" type="ORF">EL17_22775</name>
</gene>
<dbReference type="STRING" id="1048983.EL17_22775"/>
<dbReference type="Proteomes" id="UP000027821">
    <property type="component" value="Unassembled WGS sequence"/>
</dbReference>
<dbReference type="eggNOG" id="ENOG50347UA">
    <property type="taxonomic scope" value="Bacteria"/>
</dbReference>
<protein>
    <recommendedName>
        <fullName evidence="1">DUF6933 domain-containing protein</fullName>
    </recommendedName>
</protein>
<dbReference type="InterPro" id="IPR053864">
    <property type="entry name" value="DUF6933"/>
</dbReference>
<dbReference type="Pfam" id="PF22016">
    <property type="entry name" value="DUF6933"/>
    <property type="match status" value="1"/>
</dbReference>
<sequence>MSKANTLGLYFSKKLNPFIGKEFFNLASQVNEPIADEFYLWYGDVFDVNRKKYLIFSNGLTKFSFVVLDYRVDKKTNFYNTFSTYLSHSLRHNGFNPDIYFENIEFYTHNSQTSRSAMSHLSQLKDLCAEVIAVEDYILYKKEELEYLNHYVNSWITSYKDRKGYHEPNQVFKEECVNRGMLADRERSF</sequence>
<evidence type="ECO:0000313" key="3">
    <source>
        <dbReference type="Proteomes" id="UP000027821"/>
    </source>
</evidence>
<feature type="domain" description="DUF6933" evidence="1">
    <location>
        <begin position="11"/>
        <end position="170"/>
    </location>
</feature>